<evidence type="ECO:0000313" key="4">
    <source>
        <dbReference type="Proteomes" id="UP001298593"/>
    </source>
</evidence>
<dbReference type="Proteomes" id="UP001298593">
    <property type="component" value="Unassembled WGS sequence"/>
</dbReference>
<dbReference type="InterPro" id="IPR041072">
    <property type="entry name" value="FAA_hydro_N"/>
</dbReference>
<dbReference type="GO" id="GO:0016787">
    <property type="term" value="F:hydrolase activity"/>
    <property type="evidence" value="ECO:0007669"/>
    <property type="project" value="UniProtKB-KW"/>
</dbReference>
<dbReference type="Pfam" id="PF01557">
    <property type="entry name" value="FAA_hydrolase"/>
    <property type="match status" value="1"/>
</dbReference>
<comment type="caution">
    <text evidence="3">The sequence shown here is derived from an EMBL/GenBank/DDBJ whole genome shotgun (WGS) entry which is preliminary data.</text>
</comment>
<sequence length="326" mass="34635">MIRLASVAAGTRDGSLVVVGHDMKCCMRTRVPTMQAALDEWDHALPEITACAETLEAGGGQPLDASLLAPLPRAYQYCEGSTYLSHMERGRAARKAGLPPRHGAEPAVFQGASDRFLAPTEPIRLGDVSWDLDFEATVGAIVGDVPAGVSVSEAASYIRLLVLINDLTLRAVLPREFEKGLGFVQAKPLRAFAPLAVTPDGLGADWDGLLHASVRVWLNDELVGSLDSGKDASFGFADIIAYSARTRPLAAGTIVSTGTISNTDARAGFGCLIEKRAMQTLDGLPLTRYLRPGDRVRIEAFDSSGDSIFGAIDSPVTDTTASPKRQ</sequence>
<reference evidence="3 4" key="1">
    <citation type="submission" date="2023-12" db="EMBL/GenBank/DDBJ databases">
        <title>Description of new species of Mycobacterium terrae complex isolated from sewage at the Sao Paulo Zoological Park Foundation in Brazil.</title>
        <authorList>
            <person name="Romagnoli C.L."/>
            <person name="Conceicao E.C."/>
            <person name="Machado E."/>
            <person name="Barreto L.B.P.F."/>
            <person name="Sharma A."/>
            <person name="Silva N.M."/>
            <person name="Marques L.E."/>
            <person name="Juliana M.A."/>
            <person name="Lourenco M.C.S."/>
            <person name="Digiampietri L.A."/>
            <person name="Suffys P.N."/>
            <person name="Viana-Niero C."/>
        </authorList>
    </citation>
    <scope>NUCLEOTIDE SEQUENCE [LARGE SCALE GENOMIC DNA]</scope>
    <source>
        <strain evidence="3 4">MYC340</strain>
    </source>
</reference>
<accession>A0ABU5XV06</accession>
<dbReference type="InterPro" id="IPR036663">
    <property type="entry name" value="Fumarylacetoacetase_C_sf"/>
</dbReference>
<evidence type="ECO:0000313" key="3">
    <source>
        <dbReference type="EMBL" id="MEB3031814.1"/>
    </source>
</evidence>
<dbReference type="PANTHER" id="PTHR43211">
    <property type="entry name" value="FUMARYLACETOACETATE HYDROLASE"/>
    <property type="match status" value="1"/>
</dbReference>
<organism evidence="3 4">
    <name type="scientific">[Mycobacterium] nativiensis</name>
    <dbReference type="NCBI Taxonomy" id="2855503"/>
    <lineage>
        <taxon>Bacteria</taxon>
        <taxon>Bacillati</taxon>
        <taxon>Actinomycetota</taxon>
        <taxon>Actinomycetes</taxon>
        <taxon>Mycobacteriales</taxon>
        <taxon>Mycobacteriaceae</taxon>
        <taxon>Mycolicibacter</taxon>
    </lineage>
</organism>
<dbReference type="RefSeq" id="WP_329779971.1">
    <property type="nucleotide sequence ID" value="NZ_JAYJJU010000007.1"/>
</dbReference>
<proteinExistence type="predicted"/>
<dbReference type="SUPFAM" id="SSF56529">
    <property type="entry name" value="FAH"/>
    <property type="match status" value="1"/>
</dbReference>
<dbReference type="EMBL" id="JAYJJU010000007">
    <property type="protein sequence ID" value="MEB3031814.1"/>
    <property type="molecule type" value="Genomic_DNA"/>
</dbReference>
<keyword evidence="3" id="KW-0378">Hydrolase</keyword>
<dbReference type="Gene3D" id="3.90.850.10">
    <property type="entry name" value="Fumarylacetoacetase-like, C-terminal domain"/>
    <property type="match status" value="1"/>
</dbReference>
<dbReference type="Pfam" id="PF18288">
    <property type="entry name" value="FAA_hydro_N_2"/>
    <property type="match status" value="1"/>
</dbReference>
<feature type="domain" description="Fumarylacetoacetase N-terminal" evidence="2">
    <location>
        <begin position="2"/>
        <end position="73"/>
    </location>
</feature>
<dbReference type="InterPro" id="IPR011234">
    <property type="entry name" value="Fumarylacetoacetase-like_C"/>
</dbReference>
<feature type="domain" description="Fumarylacetoacetase-like C-terminal" evidence="1">
    <location>
        <begin position="77"/>
        <end position="307"/>
    </location>
</feature>
<keyword evidence="4" id="KW-1185">Reference proteome</keyword>
<gene>
    <name evidence="3" type="ORF">KV113_09615</name>
</gene>
<dbReference type="PANTHER" id="PTHR43211:SF1">
    <property type="entry name" value="BLL6422 PROTEIN"/>
    <property type="match status" value="1"/>
</dbReference>
<evidence type="ECO:0000259" key="1">
    <source>
        <dbReference type="Pfam" id="PF01557"/>
    </source>
</evidence>
<name>A0ABU5XV06_9MYCO</name>
<protein>
    <submittedName>
        <fullName evidence="3">Fumarylacetoacetate hydrolase family protein</fullName>
    </submittedName>
</protein>
<evidence type="ECO:0000259" key="2">
    <source>
        <dbReference type="Pfam" id="PF18288"/>
    </source>
</evidence>